<name>A0A0A8Y5E8_ARUDO</name>
<organism evidence="1">
    <name type="scientific">Arundo donax</name>
    <name type="common">Giant reed</name>
    <name type="synonym">Donax arundinaceus</name>
    <dbReference type="NCBI Taxonomy" id="35708"/>
    <lineage>
        <taxon>Eukaryota</taxon>
        <taxon>Viridiplantae</taxon>
        <taxon>Streptophyta</taxon>
        <taxon>Embryophyta</taxon>
        <taxon>Tracheophyta</taxon>
        <taxon>Spermatophyta</taxon>
        <taxon>Magnoliopsida</taxon>
        <taxon>Liliopsida</taxon>
        <taxon>Poales</taxon>
        <taxon>Poaceae</taxon>
        <taxon>PACMAD clade</taxon>
        <taxon>Arundinoideae</taxon>
        <taxon>Arundineae</taxon>
        <taxon>Arundo</taxon>
    </lineage>
</organism>
<sequence>MVGQCVLGSQQTYMKAQLKNRKRKATVGTTIKGCGVGGLLRLLCHFLHHKQHVW</sequence>
<accession>A0A0A8Y5E8</accession>
<evidence type="ECO:0000313" key="1">
    <source>
        <dbReference type="EMBL" id="JAD19172.1"/>
    </source>
</evidence>
<dbReference type="EMBL" id="GBRH01278723">
    <property type="protein sequence ID" value="JAD19172.1"/>
    <property type="molecule type" value="Transcribed_RNA"/>
</dbReference>
<reference evidence="1" key="1">
    <citation type="submission" date="2014-09" db="EMBL/GenBank/DDBJ databases">
        <authorList>
            <person name="Magalhaes I.L.F."/>
            <person name="Oliveira U."/>
            <person name="Santos F.R."/>
            <person name="Vidigal T.H.D.A."/>
            <person name="Brescovit A.D."/>
            <person name="Santos A.J."/>
        </authorList>
    </citation>
    <scope>NUCLEOTIDE SEQUENCE</scope>
    <source>
        <tissue evidence="1">Shoot tissue taken approximately 20 cm above the soil surface</tissue>
    </source>
</reference>
<dbReference type="AlphaFoldDB" id="A0A0A8Y5E8"/>
<reference evidence="1" key="2">
    <citation type="journal article" date="2015" name="Data Brief">
        <title>Shoot transcriptome of the giant reed, Arundo donax.</title>
        <authorList>
            <person name="Barrero R.A."/>
            <person name="Guerrero F.D."/>
            <person name="Moolhuijzen P."/>
            <person name="Goolsby J.A."/>
            <person name="Tidwell J."/>
            <person name="Bellgard S.E."/>
            <person name="Bellgard M.I."/>
        </authorList>
    </citation>
    <scope>NUCLEOTIDE SEQUENCE</scope>
    <source>
        <tissue evidence="1">Shoot tissue taken approximately 20 cm above the soil surface</tissue>
    </source>
</reference>
<proteinExistence type="predicted"/>
<protein>
    <submittedName>
        <fullName evidence="1">Uncharacterized protein</fullName>
    </submittedName>
</protein>